<keyword evidence="3" id="KW-1133">Transmembrane helix</keyword>
<sequence>MDDVGCQQRDPGSKNACSSVPCRFLVIGICILLICAGIISFVVGCLFTWGHRTMYNYYMEPVDAYLTYMGLTENEAAKTMVLAAILEFVEPFGQIALWIGLCTTALCCIGLYGASVQSRFILFLFSSMLLAKVLILAVIIIAFHAQPGPVVETFRVLLTTAVKGYKNLDSLDKHSLLLNVMMPHLKCCGVTGAEDFTGSKNFDNQFVSNEGTIVLRYPVSCCKRKENYDKLPNKCPEVFDERNSYIKTGCWSILEGQVLSALTKVSFIVIFTILIEFTLACFSIYATMTMEEVKTSQV</sequence>
<reference evidence="5 6" key="1">
    <citation type="journal article" date="2018" name="Biotechnol. Adv.">
        <title>Improved genomic resources and new bioinformatic workflow for the carcinogenic parasite Clonorchis sinensis: Biotechnological implications.</title>
        <authorList>
            <person name="Wang D."/>
            <person name="Korhonen P.K."/>
            <person name="Gasser R.B."/>
            <person name="Young N.D."/>
        </authorList>
    </citation>
    <scope>NUCLEOTIDE SEQUENCE [LARGE SCALE GENOMIC DNA]</scope>
    <source>
        <strain evidence="5">Cs-k2</strain>
    </source>
</reference>
<dbReference type="AlphaFoldDB" id="A0A419QEY5"/>
<dbReference type="STRING" id="79923.A0A419QEY5"/>
<comment type="caution">
    <text evidence="5">The sequence shown here is derived from an EMBL/GenBank/DDBJ whole genome shotgun (WGS) entry which is preliminary data.</text>
</comment>
<evidence type="ECO:0000313" key="6">
    <source>
        <dbReference type="Proteomes" id="UP000286415"/>
    </source>
</evidence>
<dbReference type="GO" id="GO:0016020">
    <property type="term" value="C:membrane"/>
    <property type="evidence" value="ECO:0007669"/>
    <property type="project" value="UniProtKB-SubCell"/>
</dbReference>
<keyword evidence="4" id="KW-0472">Membrane</keyword>
<keyword evidence="6" id="KW-1185">Reference proteome</keyword>
<dbReference type="Gene3D" id="1.10.1450.10">
    <property type="entry name" value="Tetraspanin"/>
    <property type="match status" value="1"/>
</dbReference>
<protein>
    <submittedName>
        <fullName evidence="5">Tetraspanin-16</fullName>
    </submittedName>
</protein>
<reference evidence="5 6" key="2">
    <citation type="journal article" date="2021" name="Genomics">
        <title>High-quality reference genome for Clonorchis sinensis.</title>
        <authorList>
            <person name="Young N.D."/>
            <person name="Stroehlein A.J."/>
            <person name="Kinkar L."/>
            <person name="Wang T."/>
            <person name="Sohn W.M."/>
            <person name="Chang B.C.H."/>
            <person name="Kaur P."/>
            <person name="Weisz D."/>
            <person name="Dudchenko O."/>
            <person name="Aiden E.L."/>
            <person name="Korhonen P.K."/>
            <person name="Gasser R.B."/>
        </authorList>
    </citation>
    <scope>NUCLEOTIDE SEQUENCE [LARGE SCALE GENOMIC DNA]</scope>
    <source>
        <strain evidence="5">Cs-k2</strain>
    </source>
</reference>
<dbReference type="InterPro" id="IPR008952">
    <property type="entry name" value="Tetraspanin_EC2_sf"/>
</dbReference>
<dbReference type="EMBL" id="NIRI02000077">
    <property type="protein sequence ID" value="KAG5441255.1"/>
    <property type="molecule type" value="Genomic_DNA"/>
</dbReference>
<evidence type="ECO:0000256" key="4">
    <source>
        <dbReference type="ARBA" id="ARBA00023136"/>
    </source>
</evidence>
<gene>
    <name evidence="5" type="ORF">CSKR_102472</name>
</gene>
<dbReference type="Pfam" id="PF00335">
    <property type="entry name" value="Tetraspanin"/>
    <property type="match status" value="1"/>
</dbReference>
<evidence type="ECO:0000256" key="2">
    <source>
        <dbReference type="ARBA" id="ARBA00022692"/>
    </source>
</evidence>
<proteinExistence type="predicted"/>
<dbReference type="InterPro" id="IPR018499">
    <property type="entry name" value="Tetraspanin/Peripherin"/>
</dbReference>
<evidence type="ECO:0000256" key="3">
    <source>
        <dbReference type="ARBA" id="ARBA00022989"/>
    </source>
</evidence>
<evidence type="ECO:0000256" key="1">
    <source>
        <dbReference type="ARBA" id="ARBA00004141"/>
    </source>
</evidence>
<dbReference type="OrthoDB" id="6279736at2759"/>
<dbReference type="SUPFAM" id="SSF48652">
    <property type="entry name" value="Tetraspanin"/>
    <property type="match status" value="1"/>
</dbReference>
<accession>A0A419QEY5</accession>
<keyword evidence="2" id="KW-0812">Transmembrane</keyword>
<organism evidence="5 6">
    <name type="scientific">Clonorchis sinensis</name>
    <name type="common">Chinese liver fluke</name>
    <dbReference type="NCBI Taxonomy" id="79923"/>
    <lineage>
        <taxon>Eukaryota</taxon>
        <taxon>Metazoa</taxon>
        <taxon>Spiralia</taxon>
        <taxon>Lophotrochozoa</taxon>
        <taxon>Platyhelminthes</taxon>
        <taxon>Trematoda</taxon>
        <taxon>Digenea</taxon>
        <taxon>Opisthorchiida</taxon>
        <taxon>Opisthorchiata</taxon>
        <taxon>Opisthorchiidae</taxon>
        <taxon>Clonorchis</taxon>
    </lineage>
</organism>
<dbReference type="Proteomes" id="UP000286415">
    <property type="component" value="Unassembled WGS sequence"/>
</dbReference>
<dbReference type="InParanoid" id="A0A419QEY5"/>
<comment type="subcellular location">
    <subcellularLocation>
        <location evidence="1">Membrane</location>
        <topology evidence="1">Multi-pass membrane protein</topology>
    </subcellularLocation>
</comment>
<name>A0A419QEY5_CLOSI</name>
<evidence type="ECO:0000313" key="5">
    <source>
        <dbReference type="EMBL" id="KAG5441255.1"/>
    </source>
</evidence>